<dbReference type="PANTHER" id="PTHR19226">
    <property type="entry name" value="THY-1 MEMBRANE GLYCOPROTEIN"/>
    <property type="match status" value="1"/>
</dbReference>
<dbReference type="GO" id="GO:0007229">
    <property type="term" value="P:integrin-mediated signaling pathway"/>
    <property type="evidence" value="ECO:0007669"/>
    <property type="project" value="TreeGrafter"/>
</dbReference>
<evidence type="ECO:0000256" key="3">
    <source>
        <dbReference type="ARBA" id="ARBA00022729"/>
    </source>
</evidence>
<evidence type="ECO:0000256" key="1">
    <source>
        <dbReference type="ARBA" id="ARBA00004236"/>
    </source>
</evidence>
<dbReference type="GO" id="GO:0030334">
    <property type="term" value="P:regulation of cell migration"/>
    <property type="evidence" value="ECO:0007669"/>
    <property type="project" value="InterPro"/>
</dbReference>
<dbReference type="GO" id="GO:0007155">
    <property type="term" value="P:cell adhesion"/>
    <property type="evidence" value="ECO:0007669"/>
    <property type="project" value="InterPro"/>
</dbReference>
<keyword evidence="3" id="KW-0732">Signal</keyword>
<evidence type="ECO:0000313" key="11">
    <source>
        <dbReference type="Proteomes" id="UP000005226"/>
    </source>
</evidence>
<protein>
    <submittedName>
        <fullName evidence="10">Uncharacterized protein</fullName>
    </submittedName>
</protein>
<proteinExistence type="predicted"/>
<keyword evidence="8" id="KW-0393">Immunoglobulin domain</keyword>
<evidence type="ECO:0000256" key="2">
    <source>
        <dbReference type="ARBA" id="ARBA00022475"/>
    </source>
</evidence>
<comment type="subcellular location">
    <subcellularLocation>
        <location evidence="1">Cell membrane</location>
    </subcellularLocation>
</comment>
<dbReference type="InterPro" id="IPR033292">
    <property type="entry name" value="THY1"/>
</dbReference>
<reference evidence="10 11" key="1">
    <citation type="journal article" date="2011" name="Genome Biol. Evol.">
        <title>Integration of the genetic map and genome assembly of fugu facilitates insights into distinct features of genome evolution in teleosts and mammals.</title>
        <authorList>
            <person name="Kai W."/>
            <person name="Kikuchi K."/>
            <person name="Tohari S."/>
            <person name="Chew A.K."/>
            <person name="Tay A."/>
            <person name="Fujiwara A."/>
            <person name="Hosoya S."/>
            <person name="Suetake H."/>
            <person name="Naruse K."/>
            <person name="Brenner S."/>
            <person name="Suzuki Y."/>
            <person name="Venkatesh B."/>
        </authorList>
    </citation>
    <scope>NUCLEOTIDE SEQUENCE [LARGE SCALE GENOMIC DNA]</scope>
</reference>
<keyword evidence="7" id="KW-0449">Lipoprotein</keyword>
<keyword evidence="9" id="KW-0812">Transmembrane</keyword>
<dbReference type="GO" id="GO:0005178">
    <property type="term" value="F:integrin binding"/>
    <property type="evidence" value="ECO:0007669"/>
    <property type="project" value="InterPro"/>
</dbReference>
<keyword evidence="2" id="KW-1003">Cell membrane</keyword>
<sequence length="187" mass="20917">MGVSSSCSSHCLYMVCWEVRIYGKIVSSARLKCMLLFTICVLYSSVVSVLLIPAKSNKISVCIEDEKDLRVDCLIKPEPSKSNTFQFSWSSGSKESVITTNDSRLSPDADFKTTVKELTPHGYRMTLTNFTDKLPRNSSLLCKLSGKTARVVVVNDKLPKCSAGNVFLRSPISWIFCLLLFFYQTQS</sequence>
<evidence type="ECO:0000313" key="10">
    <source>
        <dbReference type="Ensembl" id="ENSTRUP00000086068.1"/>
    </source>
</evidence>
<dbReference type="GO" id="GO:0030425">
    <property type="term" value="C:dendrite"/>
    <property type="evidence" value="ECO:0007669"/>
    <property type="project" value="TreeGrafter"/>
</dbReference>
<name>A0A674PKB5_TAKRU</name>
<reference evidence="10" key="2">
    <citation type="submission" date="2025-08" db="UniProtKB">
        <authorList>
            <consortium name="Ensembl"/>
        </authorList>
    </citation>
    <scope>IDENTIFICATION</scope>
</reference>
<dbReference type="InParanoid" id="A0A674PKB5"/>
<dbReference type="GeneTree" id="ENSGT00390000012429"/>
<accession>A0A674PKB5</accession>
<dbReference type="GO" id="GO:0051894">
    <property type="term" value="P:positive regulation of focal adhesion assembly"/>
    <property type="evidence" value="ECO:0007669"/>
    <property type="project" value="TreeGrafter"/>
</dbReference>
<feature type="transmembrane region" description="Helical" evidence="9">
    <location>
        <begin position="166"/>
        <end position="183"/>
    </location>
</feature>
<dbReference type="GO" id="GO:0005096">
    <property type="term" value="F:GTPase activator activity"/>
    <property type="evidence" value="ECO:0007669"/>
    <property type="project" value="TreeGrafter"/>
</dbReference>
<evidence type="ECO:0000256" key="4">
    <source>
        <dbReference type="ARBA" id="ARBA00023136"/>
    </source>
</evidence>
<keyword evidence="5" id="KW-1015">Disulfide bond</keyword>
<dbReference type="Ensembl" id="ENSTRUT00000082054.1">
    <property type="protein sequence ID" value="ENSTRUP00000086068.1"/>
    <property type="gene ID" value="ENSTRUG00000023911.2"/>
</dbReference>
<evidence type="ECO:0000256" key="7">
    <source>
        <dbReference type="ARBA" id="ARBA00023288"/>
    </source>
</evidence>
<reference evidence="10" key="3">
    <citation type="submission" date="2025-09" db="UniProtKB">
        <authorList>
            <consortium name="Ensembl"/>
        </authorList>
    </citation>
    <scope>IDENTIFICATION</scope>
</reference>
<dbReference type="GO" id="GO:0045121">
    <property type="term" value="C:membrane raft"/>
    <property type="evidence" value="ECO:0007669"/>
    <property type="project" value="TreeGrafter"/>
</dbReference>
<dbReference type="Proteomes" id="UP000005226">
    <property type="component" value="Chromosome 15"/>
</dbReference>
<dbReference type="GO" id="GO:0043209">
    <property type="term" value="C:myelin sheath"/>
    <property type="evidence" value="ECO:0007669"/>
    <property type="project" value="TreeGrafter"/>
</dbReference>
<keyword evidence="9" id="KW-1133">Transmembrane helix</keyword>
<dbReference type="AlphaFoldDB" id="A0A674PKB5"/>
<organism evidence="10 11">
    <name type="scientific">Takifugu rubripes</name>
    <name type="common">Japanese pufferfish</name>
    <name type="synonym">Fugu rubripes</name>
    <dbReference type="NCBI Taxonomy" id="31033"/>
    <lineage>
        <taxon>Eukaryota</taxon>
        <taxon>Metazoa</taxon>
        <taxon>Chordata</taxon>
        <taxon>Craniata</taxon>
        <taxon>Vertebrata</taxon>
        <taxon>Euteleostomi</taxon>
        <taxon>Actinopterygii</taxon>
        <taxon>Neopterygii</taxon>
        <taxon>Teleostei</taxon>
        <taxon>Neoteleostei</taxon>
        <taxon>Acanthomorphata</taxon>
        <taxon>Eupercaria</taxon>
        <taxon>Tetraodontiformes</taxon>
        <taxon>Tetradontoidea</taxon>
        <taxon>Tetraodontidae</taxon>
        <taxon>Takifugu</taxon>
    </lineage>
</organism>
<dbReference type="GO" id="GO:0009897">
    <property type="term" value="C:external side of plasma membrane"/>
    <property type="evidence" value="ECO:0007669"/>
    <property type="project" value="TreeGrafter"/>
</dbReference>
<dbReference type="GO" id="GO:0005925">
    <property type="term" value="C:focal adhesion"/>
    <property type="evidence" value="ECO:0007669"/>
    <property type="project" value="TreeGrafter"/>
</dbReference>
<evidence type="ECO:0000256" key="6">
    <source>
        <dbReference type="ARBA" id="ARBA00023180"/>
    </source>
</evidence>
<evidence type="ECO:0000256" key="9">
    <source>
        <dbReference type="SAM" id="Phobius"/>
    </source>
</evidence>
<dbReference type="PANTHER" id="PTHR19226:SF2">
    <property type="entry name" value="THY-1 MEMBRANE GLYCOPROTEIN"/>
    <property type="match status" value="1"/>
</dbReference>
<feature type="transmembrane region" description="Helical" evidence="9">
    <location>
        <begin position="33"/>
        <end position="52"/>
    </location>
</feature>
<evidence type="ECO:0000256" key="5">
    <source>
        <dbReference type="ARBA" id="ARBA00023157"/>
    </source>
</evidence>
<keyword evidence="4 9" id="KW-0472">Membrane</keyword>
<keyword evidence="6" id="KW-0325">Glycoprotein</keyword>
<keyword evidence="11" id="KW-1185">Reference proteome</keyword>
<evidence type="ECO:0000256" key="8">
    <source>
        <dbReference type="ARBA" id="ARBA00023319"/>
    </source>
</evidence>